<gene>
    <name evidence="1" type="ORF">SAMN05421823_102702</name>
</gene>
<evidence type="ECO:0000313" key="1">
    <source>
        <dbReference type="EMBL" id="SDK42552.1"/>
    </source>
</evidence>
<dbReference type="AlphaFoldDB" id="A0A1G9BSY2"/>
<sequence>MAVKDTHLREKIRAIYTRLDGLRNTPRDGAQLERYFRELQAMAGQLPDPQLNSKLSATADRRVEAYRRDPSNANFRAWVYNLKRDLEEGGHV</sequence>
<protein>
    <submittedName>
        <fullName evidence="1">Uncharacterized protein</fullName>
    </submittedName>
</protein>
<name>A0A1G9BSY2_9BACT</name>
<dbReference type="EMBL" id="FNFO01000002">
    <property type="protein sequence ID" value="SDK42552.1"/>
    <property type="molecule type" value="Genomic_DNA"/>
</dbReference>
<accession>A0A1G9BSY2</accession>
<proteinExistence type="predicted"/>
<evidence type="ECO:0000313" key="2">
    <source>
        <dbReference type="Proteomes" id="UP000198510"/>
    </source>
</evidence>
<dbReference type="Proteomes" id="UP000198510">
    <property type="component" value="Unassembled WGS sequence"/>
</dbReference>
<organism evidence="1 2">
    <name type="scientific">Catalinimonas alkaloidigena</name>
    <dbReference type="NCBI Taxonomy" id="1075417"/>
    <lineage>
        <taxon>Bacteria</taxon>
        <taxon>Pseudomonadati</taxon>
        <taxon>Bacteroidota</taxon>
        <taxon>Cytophagia</taxon>
        <taxon>Cytophagales</taxon>
        <taxon>Catalimonadaceae</taxon>
        <taxon>Catalinimonas</taxon>
    </lineage>
</organism>
<reference evidence="1 2" key="1">
    <citation type="submission" date="2016-10" db="EMBL/GenBank/DDBJ databases">
        <authorList>
            <person name="de Groot N.N."/>
        </authorList>
    </citation>
    <scope>NUCLEOTIDE SEQUENCE [LARGE SCALE GENOMIC DNA]</scope>
    <source>
        <strain evidence="1 2">DSM 25186</strain>
    </source>
</reference>
<keyword evidence="2" id="KW-1185">Reference proteome</keyword>